<evidence type="ECO:0000313" key="3">
    <source>
        <dbReference type="Proteomes" id="UP000178735"/>
    </source>
</evidence>
<comment type="caution">
    <text evidence="2">The sequence shown here is derived from an EMBL/GenBank/DDBJ whole genome shotgun (WGS) entry which is preliminary data.</text>
</comment>
<reference evidence="2 3" key="1">
    <citation type="journal article" date="2016" name="Nat. Commun.">
        <title>Thousands of microbial genomes shed light on interconnected biogeochemical processes in an aquifer system.</title>
        <authorList>
            <person name="Anantharaman K."/>
            <person name="Brown C.T."/>
            <person name="Hug L.A."/>
            <person name="Sharon I."/>
            <person name="Castelle C.J."/>
            <person name="Probst A.J."/>
            <person name="Thomas B.C."/>
            <person name="Singh A."/>
            <person name="Wilkins M.J."/>
            <person name="Karaoz U."/>
            <person name="Brodie E.L."/>
            <person name="Williams K.H."/>
            <person name="Hubbard S.S."/>
            <person name="Banfield J.F."/>
        </authorList>
    </citation>
    <scope>NUCLEOTIDE SEQUENCE [LARGE SCALE GENOMIC DNA]</scope>
</reference>
<dbReference type="InterPro" id="IPR032477">
    <property type="entry name" value="Glyco_hydro_64"/>
</dbReference>
<dbReference type="InterPro" id="IPR037398">
    <property type="entry name" value="Glyco_hydro_64_fam"/>
</dbReference>
<proteinExistence type="predicted"/>
<dbReference type="InterPro" id="IPR013784">
    <property type="entry name" value="Carb-bd-like_fold"/>
</dbReference>
<dbReference type="PROSITE" id="PS52006">
    <property type="entry name" value="GH64"/>
    <property type="match status" value="1"/>
</dbReference>
<dbReference type="EMBL" id="MGFH01000206">
    <property type="protein sequence ID" value="OGM02579.1"/>
    <property type="molecule type" value="Genomic_DNA"/>
</dbReference>
<evidence type="ECO:0000259" key="1">
    <source>
        <dbReference type="PROSITE" id="PS52006"/>
    </source>
</evidence>
<dbReference type="Pfam" id="PF13620">
    <property type="entry name" value="CarboxypepD_reg"/>
    <property type="match status" value="1"/>
</dbReference>
<dbReference type="InterPro" id="IPR037176">
    <property type="entry name" value="Osmotin/thaumatin-like_sf"/>
</dbReference>
<dbReference type="AlphaFoldDB" id="A0A1F7WJI9"/>
<dbReference type="PANTHER" id="PTHR38165">
    <property type="match status" value="1"/>
</dbReference>
<dbReference type="Pfam" id="PF16483">
    <property type="entry name" value="Glyco_hydro_64"/>
    <property type="match status" value="1"/>
</dbReference>
<gene>
    <name evidence="2" type="ORF">A2008_09545</name>
</gene>
<dbReference type="Gene3D" id="2.60.40.1120">
    <property type="entry name" value="Carboxypeptidase-like, regulatory domain"/>
    <property type="match status" value="1"/>
</dbReference>
<name>A0A1F7WJI9_9BACT</name>
<dbReference type="Gene3D" id="2.60.110.10">
    <property type="entry name" value="Thaumatin"/>
    <property type="match status" value="1"/>
</dbReference>
<feature type="domain" description="GH64" evidence="1">
    <location>
        <begin position="267"/>
        <end position="620"/>
    </location>
</feature>
<dbReference type="PANTHER" id="PTHR38165:SF1">
    <property type="entry name" value="GLUCANASE B"/>
    <property type="match status" value="1"/>
</dbReference>
<dbReference type="Proteomes" id="UP000178735">
    <property type="component" value="Unassembled WGS sequence"/>
</dbReference>
<dbReference type="InterPro" id="IPR042517">
    <property type="entry name" value="Glyco_hydro_64_N_2"/>
</dbReference>
<protein>
    <recommendedName>
        <fullName evidence="1">GH64 domain-containing protein</fullName>
    </recommendedName>
</protein>
<dbReference type="GO" id="GO:0030246">
    <property type="term" value="F:carbohydrate binding"/>
    <property type="evidence" value="ECO:0007669"/>
    <property type="project" value="InterPro"/>
</dbReference>
<organism evidence="2 3">
    <name type="scientific">Candidatus Wallbacteria bacterium GWC2_49_35</name>
    <dbReference type="NCBI Taxonomy" id="1817813"/>
    <lineage>
        <taxon>Bacteria</taxon>
        <taxon>Candidatus Walliibacteriota</taxon>
    </lineage>
</organism>
<dbReference type="STRING" id="1817813.A2008_09545"/>
<accession>A0A1F7WJI9</accession>
<dbReference type="Gene3D" id="3.30.920.50">
    <property type="entry name" value="Beta-1,3-glucanase, C-terminal domain"/>
    <property type="match status" value="1"/>
</dbReference>
<evidence type="ECO:0000313" key="2">
    <source>
        <dbReference type="EMBL" id="OGM02579.1"/>
    </source>
</evidence>
<dbReference type="SUPFAM" id="SSF49452">
    <property type="entry name" value="Starch-binding domain-like"/>
    <property type="match status" value="1"/>
</dbReference>
<sequence>MIMMRKNQLLKFLKNGISLLAIFLLASALFFHSGCAFDESDEIFGVGNGADSLYEVKGTIKSPVSRLALSGINCILTSDPEGGISGAGVYKTAVTGADGSYSFGGVGPGRYKIASSAEGYIPAVTIFTVDSNERHSITQISQKEWTLYFGPGHPFDPAKAYISVITDVFPLLAGPEDASVEVSLSKTGVGTASPAYEARGHQTASATIDWNAPATYDSGVTFFYGVAPEQDHSISAGKQGHEFASASGVSAAPGVITTQILAGNAAVDGFSVSIENNTQVYKAENIYLAVTGKDDHGKFYYFDINKKDMVNILDTNAAANFCFSLSSIATIENGVTKYKYTQPFKCMISGKSYIFLGKKGHIGVDKIANSLQEPSADNPDLDRNTIFDKYELTCDGQVTLNTTVVDFLGIAFKLKFNSDVADRGFEVASNDDVANEFLKRTDNWKDCVIKDAKGNIMRVSAPYNLTKFDDYLSSSIANSWAHYGTNELNVTYDWNFRGKVQTDGSFKIDIRKPNSETILETRTISSKPGSKMVFKCDGEPLPNNKTPAVNKLHAFICAALNRGVFGQADMSRDFYKTNTINAGQFNVYAQILHEKAIGNRVYGFAYDDFYGKDTTGTKSYDEARKGIVITLPKMPAVKN</sequence>